<dbReference type="OrthoDB" id="276276at2759"/>
<gene>
    <name evidence="3" type="ORF">C2E21_1631</name>
</gene>
<evidence type="ECO:0000259" key="2">
    <source>
        <dbReference type="PROSITE" id="PS51462"/>
    </source>
</evidence>
<dbReference type="Gene3D" id="3.90.79.10">
    <property type="entry name" value="Nucleoside Triphosphate Pyrophosphohydrolase"/>
    <property type="match status" value="1"/>
</dbReference>
<dbReference type="Proteomes" id="UP000239899">
    <property type="component" value="Unassembled WGS sequence"/>
</dbReference>
<dbReference type="PANTHER" id="PTHR43736">
    <property type="entry name" value="ADP-RIBOSE PYROPHOSPHATASE"/>
    <property type="match status" value="1"/>
</dbReference>
<dbReference type="PANTHER" id="PTHR43736:SF1">
    <property type="entry name" value="DIHYDRONEOPTERIN TRIPHOSPHATE DIPHOSPHATASE"/>
    <property type="match status" value="1"/>
</dbReference>
<dbReference type="SUPFAM" id="SSF55811">
    <property type="entry name" value="Nudix"/>
    <property type="match status" value="1"/>
</dbReference>
<dbReference type="InterPro" id="IPR015797">
    <property type="entry name" value="NUDIX_hydrolase-like_dom_sf"/>
</dbReference>
<dbReference type="InterPro" id="IPR000086">
    <property type="entry name" value="NUDIX_hydrolase_dom"/>
</dbReference>
<sequence length="211" mass="22582">MQWALDKSRAARAASFTAAGLLLVLVGMGTSSSRQRQQGGTAGGGEAPAELHSATPAQLRSSGAEKVGAGLLLTCGGEVLLLQRTSKNNFGTWGLPGGNADDTDADLLEVATREAREEMGPHLPRFQVADSVLTKRGKRGQKHYVVFVARISPEERASWRPHLNEEHSAWRWFPLTELLAGNTALHPVVELALLHDPWRRPVLAAVGGQAG</sequence>
<evidence type="ECO:0000256" key="1">
    <source>
        <dbReference type="SAM" id="MobiDB-lite"/>
    </source>
</evidence>
<dbReference type="EMBL" id="LHPG02000003">
    <property type="protein sequence ID" value="PRW59555.1"/>
    <property type="molecule type" value="Genomic_DNA"/>
</dbReference>
<proteinExistence type="predicted"/>
<feature type="region of interest" description="Disordered" evidence="1">
    <location>
        <begin position="33"/>
        <end position="60"/>
    </location>
</feature>
<dbReference type="PROSITE" id="PS51462">
    <property type="entry name" value="NUDIX"/>
    <property type="match status" value="1"/>
</dbReference>
<reference evidence="3 4" key="1">
    <citation type="journal article" date="2018" name="Plant J.">
        <title>Genome sequences of Chlorella sorokiniana UTEX 1602 and Micractinium conductrix SAG 241.80: implications to maltose excretion by a green alga.</title>
        <authorList>
            <person name="Arriola M.B."/>
            <person name="Velmurugan N."/>
            <person name="Zhang Y."/>
            <person name="Plunkett M.H."/>
            <person name="Hondzo H."/>
            <person name="Barney B.M."/>
        </authorList>
    </citation>
    <scope>NUCLEOTIDE SEQUENCE [LARGE SCALE GENOMIC DNA]</scope>
    <source>
        <strain evidence="4">UTEX 1602</strain>
    </source>
</reference>
<comment type="caution">
    <text evidence="3">The sequence shown here is derived from an EMBL/GenBank/DDBJ whole genome shotgun (WGS) entry which is preliminary data.</text>
</comment>
<dbReference type="AlphaFoldDB" id="A0A2P6TZR1"/>
<accession>A0A2P6TZR1</accession>
<feature type="domain" description="Nudix hydrolase" evidence="2">
    <location>
        <begin position="62"/>
        <end position="196"/>
    </location>
</feature>
<evidence type="ECO:0000313" key="4">
    <source>
        <dbReference type="Proteomes" id="UP000239899"/>
    </source>
</evidence>
<dbReference type="Pfam" id="PF00293">
    <property type="entry name" value="NUDIX"/>
    <property type="match status" value="1"/>
</dbReference>
<name>A0A2P6TZR1_CHLSO</name>
<keyword evidence="4" id="KW-1185">Reference proteome</keyword>
<evidence type="ECO:0000313" key="3">
    <source>
        <dbReference type="EMBL" id="PRW59555.1"/>
    </source>
</evidence>
<protein>
    <submittedName>
        <fullName evidence="3">NTP pyrophosphohydrolase</fullName>
    </submittedName>
</protein>
<dbReference type="GO" id="GO:0016787">
    <property type="term" value="F:hydrolase activity"/>
    <property type="evidence" value="ECO:0007669"/>
    <property type="project" value="UniProtKB-KW"/>
</dbReference>
<organism evidence="3 4">
    <name type="scientific">Chlorella sorokiniana</name>
    <name type="common">Freshwater green alga</name>
    <dbReference type="NCBI Taxonomy" id="3076"/>
    <lineage>
        <taxon>Eukaryota</taxon>
        <taxon>Viridiplantae</taxon>
        <taxon>Chlorophyta</taxon>
        <taxon>core chlorophytes</taxon>
        <taxon>Trebouxiophyceae</taxon>
        <taxon>Chlorellales</taxon>
        <taxon>Chlorellaceae</taxon>
        <taxon>Chlorella clade</taxon>
        <taxon>Chlorella</taxon>
    </lineage>
</organism>